<sequence>MLVRHYELSVEGLKIIAEAGIFKELNDLRVKYVGKSGEITSLMKSLKDVPADKRPLTGKFINELKTLFENAISEREALLAASERRSREERESLDVTLSPPATTASSRPGALHPLTLVKNDIVKIFTGMGFTIVDGPEVEYTKYNFGLLNIPEDHPARDPADSFYITPDILLRSQTSCVQARTMETMAPPFRIVCPGKVYRPDEDATHSPMFQQIEGLVVDKHVTLSDLKAVLEEFARKFFSADTKVRFRPSFFPFTEPSVEVDLSCAMCGGKGCRLCKGTGWLELLGAGVVNPAVFDMCGIDSSVYSGFAFGIGIERAAMIKYGIPDMRLLFDNDVRILEQFR</sequence>
<keyword evidence="5 13" id="KW-0436">Ligase</keyword>
<evidence type="ECO:0000256" key="6">
    <source>
        <dbReference type="ARBA" id="ARBA00022723"/>
    </source>
</evidence>
<evidence type="ECO:0000259" key="15">
    <source>
        <dbReference type="PROSITE" id="PS50862"/>
    </source>
</evidence>
<dbReference type="CDD" id="cd00496">
    <property type="entry name" value="PheRS_alpha_core"/>
    <property type="match status" value="1"/>
</dbReference>
<dbReference type="SUPFAM" id="SSF55681">
    <property type="entry name" value="Class II aaRS and biotin synthetases"/>
    <property type="match status" value="1"/>
</dbReference>
<evidence type="ECO:0000256" key="12">
    <source>
        <dbReference type="ARBA" id="ARBA00049255"/>
    </source>
</evidence>
<reference evidence="16" key="1">
    <citation type="submission" date="2020-10" db="EMBL/GenBank/DDBJ databases">
        <authorList>
            <person name="Gilroy R."/>
        </authorList>
    </citation>
    <scope>NUCLEOTIDE SEQUENCE</scope>
    <source>
        <strain evidence="16">517</strain>
    </source>
</reference>
<dbReference type="PROSITE" id="PS50862">
    <property type="entry name" value="AA_TRNA_LIGASE_II"/>
    <property type="match status" value="1"/>
</dbReference>
<dbReference type="Gene3D" id="3.30.930.10">
    <property type="entry name" value="Bira Bifunctional Protein, Domain 2"/>
    <property type="match status" value="1"/>
</dbReference>
<keyword evidence="8 13" id="KW-0067">ATP-binding</keyword>
<dbReference type="PANTHER" id="PTHR11538">
    <property type="entry name" value="PHENYLALANYL-TRNA SYNTHETASE"/>
    <property type="match status" value="1"/>
</dbReference>
<evidence type="ECO:0000313" key="16">
    <source>
        <dbReference type="EMBL" id="MBO8424524.1"/>
    </source>
</evidence>
<dbReference type="Proteomes" id="UP000727857">
    <property type="component" value="Unassembled WGS sequence"/>
</dbReference>
<proteinExistence type="inferred from homology"/>
<evidence type="ECO:0000313" key="17">
    <source>
        <dbReference type="Proteomes" id="UP000727857"/>
    </source>
</evidence>
<comment type="cofactor">
    <cofactor evidence="13">
        <name>Mg(2+)</name>
        <dbReference type="ChEBI" id="CHEBI:18420"/>
    </cofactor>
    <text evidence="13">Binds 2 magnesium ions per tetramer.</text>
</comment>
<dbReference type="InterPro" id="IPR004188">
    <property type="entry name" value="Phe-tRNA_ligase_II_N"/>
</dbReference>
<evidence type="ECO:0000256" key="1">
    <source>
        <dbReference type="ARBA" id="ARBA00004496"/>
    </source>
</evidence>
<keyword evidence="10 13" id="KW-0648">Protein biosynthesis</keyword>
<evidence type="ECO:0000256" key="11">
    <source>
        <dbReference type="ARBA" id="ARBA00023146"/>
    </source>
</evidence>
<keyword evidence="11 13" id="KW-0030">Aminoacyl-tRNA synthetase</keyword>
<keyword evidence="4 13" id="KW-0963">Cytoplasm</keyword>
<dbReference type="InterPro" id="IPR010978">
    <property type="entry name" value="tRNA-bd_arm"/>
</dbReference>
<feature type="domain" description="Aminoacyl-transfer RNA synthetases class-II family profile" evidence="15">
    <location>
        <begin position="117"/>
        <end position="341"/>
    </location>
</feature>
<dbReference type="GO" id="GO:0140096">
    <property type="term" value="F:catalytic activity, acting on a protein"/>
    <property type="evidence" value="ECO:0007669"/>
    <property type="project" value="UniProtKB-ARBA"/>
</dbReference>
<dbReference type="InterPro" id="IPR022911">
    <property type="entry name" value="Phe_tRNA_ligase_alpha1_bac"/>
</dbReference>
<dbReference type="InterPro" id="IPR004529">
    <property type="entry name" value="Phe-tRNA-synth_IIc_asu"/>
</dbReference>
<protein>
    <recommendedName>
        <fullName evidence="13">Phenylalanine--tRNA ligase alpha subunit</fullName>
        <ecNumber evidence="13">6.1.1.20</ecNumber>
    </recommendedName>
    <alternativeName>
        <fullName evidence="13">Phenylalanyl-tRNA synthetase alpha subunit</fullName>
        <shortName evidence="13">PheRS</shortName>
    </alternativeName>
</protein>
<evidence type="ECO:0000256" key="3">
    <source>
        <dbReference type="ARBA" id="ARBA00011209"/>
    </source>
</evidence>
<keyword evidence="9 13" id="KW-0460">Magnesium</keyword>
<dbReference type="HAMAP" id="MF_00281">
    <property type="entry name" value="Phe_tRNA_synth_alpha1"/>
    <property type="match status" value="1"/>
</dbReference>
<comment type="subunit">
    <text evidence="3 13">Tetramer of two alpha and two beta subunits.</text>
</comment>
<dbReference type="Pfam" id="PF02912">
    <property type="entry name" value="Phe_tRNA-synt_N"/>
    <property type="match status" value="1"/>
</dbReference>
<dbReference type="GO" id="GO:0000287">
    <property type="term" value="F:magnesium ion binding"/>
    <property type="evidence" value="ECO:0007669"/>
    <property type="project" value="UniProtKB-UniRule"/>
</dbReference>
<evidence type="ECO:0000256" key="5">
    <source>
        <dbReference type="ARBA" id="ARBA00022598"/>
    </source>
</evidence>
<dbReference type="InterPro" id="IPR002319">
    <property type="entry name" value="Phenylalanyl-tRNA_Synthase"/>
</dbReference>
<dbReference type="InterPro" id="IPR045864">
    <property type="entry name" value="aa-tRNA-synth_II/BPL/LPL"/>
</dbReference>
<keyword evidence="7 13" id="KW-0547">Nucleotide-binding</keyword>
<evidence type="ECO:0000256" key="4">
    <source>
        <dbReference type="ARBA" id="ARBA00022490"/>
    </source>
</evidence>
<dbReference type="EMBL" id="JADINF010000149">
    <property type="protein sequence ID" value="MBO8424524.1"/>
    <property type="molecule type" value="Genomic_DNA"/>
</dbReference>
<comment type="caution">
    <text evidence="16">The sequence shown here is derived from an EMBL/GenBank/DDBJ whole genome shotgun (WGS) entry which is preliminary data.</text>
</comment>
<dbReference type="SUPFAM" id="SSF46589">
    <property type="entry name" value="tRNA-binding arm"/>
    <property type="match status" value="1"/>
</dbReference>
<evidence type="ECO:0000256" key="14">
    <source>
        <dbReference type="SAM" id="MobiDB-lite"/>
    </source>
</evidence>
<dbReference type="PANTHER" id="PTHR11538:SF41">
    <property type="entry name" value="PHENYLALANINE--TRNA LIGASE, MITOCHONDRIAL"/>
    <property type="match status" value="1"/>
</dbReference>
<dbReference type="GO" id="GO:0006432">
    <property type="term" value="P:phenylalanyl-tRNA aminoacylation"/>
    <property type="evidence" value="ECO:0007669"/>
    <property type="project" value="UniProtKB-UniRule"/>
</dbReference>
<dbReference type="GO" id="GO:0016740">
    <property type="term" value="F:transferase activity"/>
    <property type="evidence" value="ECO:0007669"/>
    <property type="project" value="UniProtKB-ARBA"/>
</dbReference>
<feature type="binding site" evidence="13">
    <location>
        <position position="257"/>
    </location>
    <ligand>
        <name>Mg(2+)</name>
        <dbReference type="ChEBI" id="CHEBI:18420"/>
        <note>shared with beta subunit</note>
    </ligand>
</feature>
<evidence type="ECO:0000256" key="9">
    <source>
        <dbReference type="ARBA" id="ARBA00022842"/>
    </source>
</evidence>
<dbReference type="GO" id="GO:0005737">
    <property type="term" value="C:cytoplasm"/>
    <property type="evidence" value="ECO:0007669"/>
    <property type="project" value="UniProtKB-SubCell"/>
</dbReference>
<feature type="compositionally biased region" description="Basic and acidic residues" evidence="14">
    <location>
        <begin position="83"/>
        <end position="93"/>
    </location>
</feature>
<dbReference type="AlphaFoldDB" id="A0A940ICZ0"/>
<keyword evidence="6 13" id="KW-0479">Metal-binding</keyword>
<evidence type="ECO:0000256" key="10">
    <source>
        <dbReference type="ARBA" id="ARBA00022917"/>
    </source>
</evidence>
<evidence type="ECO:0000256" key="2">
    <source>
        <dbReference type="ARBA" id="ARBA00010207"/>
    </source>
</evidence>
<reference evidence="16" key="2">
    <citation type="journal article" date="2021" name="PeerJ">
        <title>Extensive microbial diversity within the chicken gut microbiome revealed by metagenomics and culture.</title>
        <authorList>
            <person name="Gilroy R."/>
            <person name="Ravi A."/>
            <person name="Getino M."/>
            <person name="Pursley I."/>
            <person name="Horton D.L."/>
            <person name="Alikhan N.F."/>
            <person name="Baker D."/>
            <person name="Gharbi K."/>
            <person name="Hall N."/>
            <person name="Watson M."/>
            <person name="Adriaenssens E.M."/>
            <person name="Foster-Nyarko E."/>
            <person name="Jarju S."/>
            <person name="Secka A."/>
            <person name="Antonio M."/>
            <person name="Oren A."/>
            <person name="Chaudhuri R.R."/>
            <person name="La Ragione R."/>
            <person name="Hildebrand F."/>
            <person name="Pallen M.J."/>
        </authorList>
    </citation>
    <scope>NUCLEOTIDE SEQUENCE</scope>
    <source>
        <strain evidence="16">517</strain>
    </source>
</reference>
<dbReference type="GO" id="GO:0004826">
    <property type="term" value="F:phenylalanine-tRNA ligase activity"/>
    <property type="evidence" value="ECO:0007669"/>
    <property type="project" value="UniProtKB-UniRule"/>
</dbReference>
<comment type="catalytic activity">
    <reaction evidence="12 13">
        <text>tRNA(Phe) + L-phenylalanine + ATP = L-phenylalanyl-tRNA(Phe) + AMP + diphosphate + H(+)</text>
        <dbReference type="Rhea" id="RHEA:19413"/>
        <dbReference type="Rhea" id="RHEA-COMP:9668"/>
        <dbReference type="Rhea" id="RHEA-COMP:9699"/>
        <dbReference type="ChEBI" id="CHEBI:15378"/>
        <dbReference type="ChEBI" id="CHEBI:30616"/>
        <dbReference type="ChEBI" id="CHEBI:33019"/>
        <dbReference type="ChEBI" id="CHEBI:58095"/>
        <dbReference type="ChEBI" id="CHEBI:78442"/>
        <dbReference type="ChEBI" id="CHEBI:78531"/>
        <dbReference type="ChEBI" id="CHEBI:456215"/>
        <dbReference type="EC" id="6.1.1.20"/>
    </reaction>
</comment>
<dbReference type="InterPro" id="IPR006195">
    <property type="entry name" value="aa-tRNA-synth_II"/>
</dbReference>
<dbReference type="NCBIfam" id="TIGR00468">
    <property type="entry name" value="pheS"/>
    <property type="match status" value="1"/>
</dbReference>
<dbReference type="GO" id="GO:0005524">
    <property type="term" value="F:ATP binding"/>
    <property type="evidence" value="ECO:0007669"/>
    <property type="project" value="UniProtKB-UniRule"/>
</dbReference>
<dbReference type="GO" id="GO:0000049">
    <property type="term" value="F:tRNA binding"/>
    <property type="evidence" value="ECO:0007669"/>
    <property type="project" value="InterPro"/>
</dbReference>
<evidence type="ECO:0000256" key="7">
    <source>
        <dbReference type="ARBA" id="ARBA00022741"/>
    </source>
</evidence>
<gene>
    <name evidence="13 16" type="primary">pheS</name>
    <name evidence="16" type="ORF">IAB16_05850</name>
</gene>
<evidence type="ECO:0000256" key="13">
    <source>
        <dbReference type="HAMAP-Rule" id="MF_00281"/>
    </source>
</evidence>
<evidence type="ECO:0000256" key="8">
    <source>
        <dbReference type="ARBA" id="ARBA00022840"/>
    </source>
</evidence>
<comment type="similarity">
    <text evidence="2 13">Belongs to the class-II aminoacyl-tRNA synthetase family. Phe-tRNA synthetase alpha subunit type 1 subfamily.</text>
</comment>
<dbReference type="EC" id="6.1.1.20" evidence="13"/>
<feature type="region of interest" description="Disordered" evidence="14">
    <location>
        <begin position="83"/>
        <end position="106"/>
    </location>
</feature>
<accession>A0A940ICZ0</accession>
<dbReference type="Pfam" id="PF01409">
    <property type="entry name" value="tRNA-synt_2d"/>
    <property type="match status" value="1"/>
</dbReference>
<organism evidence="16 17">
    <name type="scientific">Candidatus Stercoripulliclostridium pullicola</name>
    <dbReference type="NCBI Taxonomy" id="2840953"/>
    <lineage>
        <taxon>Bacteria</taxon>
        <taxon>Bacillati</taxon>
        <taxon>Bacillota</taxon>
        <taxon>Clostridia</taxon>
        <taxon>Eubacteriales</taxon>
        <taxon>Candidatus Stercoripulliclostridium</taxon>
    </lineage>
</organism>
<name>A0A940ICZ0_9FIRM</name>
<comment type="subcellular location">
    <subcellularLocation>
        <location evidence="1 13">Cytoplasm</location>
    </subcellularLocation>
</comment>